<evidence type="ECO:0000259" key="1">
    <source>
        <dbReference type="Pfam" id="PF00501"/>
    </source>
</evidence>
<gene>
    <name evidence="3" type="ORF">JF887_11930</name>
</gene>
<dbReference type="AlphaFoldDB" id="A0A934KLZ6"/>
<dbReference type="Pfam" id="PF13193">
    <property type="entry name" value="AMP-binding_C"/>
    <property type="match status" value="1"/>
</dbReference>
<dbReference type="InterPro" id="IPR050237">
    <property type="entry name" value="ATP-dep_AMP-bd_enzyme"/>
</dbReference>
<dbReference type="PROSITE" id="PS00455">
    <property type="entry name" value="AMP_BINDING"/>
    <property type="match status" value="1"/>
</dbReference>
<dbReference type="InterPro" id="IPR000873">
    <property type="entry name" value="AMP-dep_synth/lig_dom"/>
</dbReference>
<accession>A0A934KLZ6</accession>
<dbReference type="InterPro" id="IPR025110">
    <property type="entry name" value="AMP-bd_C"/>
</dbReference>
<dbReference type="InterPro" id="IPR042099">
    <property type="entry name" value="ANL_N_sf"/>
</dbReference>
<dbReference type="GO" id="GO:0016878">
    <property type="term" value="F:acid-thiol ligase activity"/>
    <property type="evidence" value="ECO:0007669"/>
    <property type="project" value="UniProtKB-ARBA"/>
</dbReference>
<dbReference type="Gene3D" id="3.30.300.30">
    <property type="match status" value="1"/>
</dbReference>
<name>A0A934KLZ6_9BACT</name>
<feature type="domain" description="AMP-binding enzyme C-terminal" evidence="2">
    <location>
        <begin position="422"/>
        <end position="496"/>
    </location>
</feature>
<dbReference type="SUPFAM" id="SSF56801">
    <property type="entry name" value="Acetyl-CoA synthetase-like"/>
    <property type="match status" value="1"/>
</dbReference>
<dbReference type="InterPro" id="IPR020845">
    <property type="entry name" value="AMP-binding_CS"/>
</dbReference>
<sequence length="523" mass="56381">MSDTGTTHPLHELIAAQVSTHRRSPFLTVGGSSLTYGELDELCNAAANLLLDRGVRAGDIVMARCHNGVAIIATWFACMRIGAVFNPVNALLTGAPMRTVMAAANGALLVCDAELLDAVQAVRSDLPGLRHVLVAGGHASDCESFDDALAAAGTEAPAAPPSDPAAPAKLMFTSGTTGEPKGVVWSRRAETLHGVFYGDDLVRIDEGETAYSCLPLFHATCQGTLLGALLRGGRIAIDRRFDAFAFWQRTRDTGAVFFPYVGTIVSVLGSRPTRPDDLENPIRRAMGSAAPADRWREFESRFGLVLEDVWGQTETASCWTRPIPGQAQPGTVGRPTDRWEARIVLGDGADAADSEPGELLMRPRLAHVMFEGYHGEPTPAYDPDGWYRTGDLMSRERDGDLVFHGRLREAIRRRGEMISPAEIESAASRSPAVLEAAAVGIPADDGVEDEILLCVVAGSAEAVDPQALHRFLRDALPAFMVPRFIRSLDELPKTPTTRVRRHLLRAQGREGAWDAHAGRRQAG</sequence>
<evidence type="ECO:0000313" key="4">
    <source>
        <dbReference type="Proteomes" id="UP000614410"/>
    </source>
</evidence>
<dbReference type="EMBL" id="JAEKNN010000056">
    <property type="protein sequence ID" value="MBJ7610122.1"/>
    <property type="molecule type" value="Genomic_DNA"/>
</dbReference>
<evidence type="ECO:0000313" key="3">
    <source>
        <dbReference type="EMBL" id="MBJ7610122.1"/>
    </source>
</evidence>
<evidence type="ECO:0000259" key="2">
    <source>
        <dbReference type="Pfam" id="PF13193"/>
    </source>
</evidence>
<dbReference type="Proteomes" id="UP000614410">
    <property type="component" value="Unassembled WGS sequence"/>
</dbReference>
<protein>
    <submittedName>
        <fullName evidence="3">AMP-binding protein</fullName>
    </submittedName>
</protein>
<dbReference type="PANTHER" id="PTHR43767">
    <property type="entry name" value="LONG-CHAIN-FATTY-ACID--COA LIGASE"/>
    <property type="match status" value="1"/>
</dbReference>
<dbReference type="InterPro" id="IPR045851">
    <property type="entry name" value="AMP-bd_C_sf"/>
</dbReference>
<dbReference type="PANTHER" id="PTHR43767:SF1">
    <property type="entry name" value="NONRIBOSOMAL PEPTIDE SYNTHASE PES1 (EUROFUNG)-RELATED"/>
    <property type="match status" value="1"/>
</dbReference>
<proteinExistence type="predicted"/>
<dbReference type="Pfam" id="PF00501">
    <property type="entry name" value="AMP-binding"/>
    <property type="match status" value="1"/>
</dbReference>
<organism evidence="3 4">
    <name type="scientific">Candidatus Amunia macphersoniae</name>
    <dbReference type="NCBI Taxonomy" id="3127014"/>
    <lineage>
        <taxon>Bacteria</taxon>
        <taxon>Bacillati</taxon>
        <taxon>Candidatus Dormiibacterota</taxon>
        <taxon>Candidatus Dormibacteria</taxon>
        <taxon>Candidatus Aeolococcales</taxon>
        <taxon>Candidatus Aeolococcaceae</taxon>
        <taxon>Candidatus Amunia</taxon>
    </lineage>
</organism>
<comment type="caution">
    <text evidence="3">The sequence shown here is derived from an EMBL/GenBank/DDBJ whole genome shotgun (WGS) entry which is preliminary data.</text>
</comment>
<reference evidence="3 4" key="1">
    <citation type="submission" date="2020-10" db="EMBL/GenBank/DDBJ databases">
        <title>Ca. Dormibacterota MAGs.</title>
        <authorList>
            <person name="Montgomery K."/>
        </authorList>
    </citation>
    <scope>NUCLEOTIDE SEQUENCE [LARGE SCALE GENOMIC DNA]</scope>
    <source>
        <strain evidence="3">Mitchell_Peninsula_5</strain>
    </source>
</reference>
<dbReference type="Gene3D" id="3.40.50.12780">
    <property type="entry name" value="N-terminal domain of ligase-like"/>
    <property type="match status" value="1"/>
</dbReference>
<feature type="domain" description="AMP-dependent synthetase/ligase" evidence="1">
    <location>
        <begin position="16"/>
        <end position="373"/>
    </location>
</feature>